<dbReference type="RefSeq" id="WP_189399172.1">
    <property type="nucleotide sequence ID" value="NZ_BMXA01000002.1"/>
</dbReference>
<comment type="caution">
    <text evidence="1">The sequence shown here is derived from an EMBL/GenBank/DDBJ whole genome shotgun (WGS) entry which is preliminary data.</text>
</comment>
<reference evidence="1" key="1">
    <citation type="journal article" date="2014" name="Int. J. Syst. Evol. Microbiol.">
        <title>Complete genome sequence of Corynebacterium casei LMG S-19264T (=DSM 44701T), isolated from a smear-ripened cheese.</title>
        <authorList>
            <consortium name="US DOE Joint Genome Institute (JGI-PGF)"/>
            <person name="Walter F."/>
            <person name="Albersmeier A."/>
            <person name="Kalinowski J."/>
            <person name="Ruckert C."/>
        </authorList>
    </citation>
    <scope>NUCLEOTIDE SEQUENCE</scope>
    <source>
        <strain evidence="1">KCTC 12711</strain>
    </source>
</reference>
<keyword evidence="2" id="KW-1185">Reference proteome</keyword>
<accession>A0A918RL75</accession>
<dbReference type="PROSITE" id="PS51257">
    <property type="entry name" value="PROKAR_LIPOPROTEIN"/>
    <property type="match status" value="1"/>
</dbReference>
<dbReference type="EMBL" id="BMXA01000002">
    <property type="protein sequence ID" value="GHA04523.1"/>
    <property type="molecule type" value="Genomic_DNA"/>
</dbReference>
<protein>
    <submittedName>
        <fullName evidence="1">Uncharacterized protein</fullName>
    </submittedName>
</protein>
<gene>
    <name evidence="1" type="ORF">GCM10008090_12380</name>
</gene>
<dbReference type="AlphaFoldDB" id="A0A918RL75"/>
<organism evidence="1 2">
    <name type="scientific">Arenicella chitinivorans</name>
    <dbReference type="NCBI Taxonomy" id="1329800"/>
    <lineage>
        <taxon>Bacteria</taxon>
        <taxon>Pseudomonadati</taxon>
        <taxon>Pseudomonadota</taxon>
        <taxon>Gammaproteobacteria</taxon>
        <taxon>Arenicellales</taxon>
        <taxon>Arenicellaceae</taxon>
        <taxon>Arenicella</taxon>
    </lineage>
</organism>
<sequence>MAFKNKVLPALMPLMLLSACLDGRTGGAHSLPDLDGIYVGNWQAASQFESDAVSKKVLDSNVIIHGNSVTVTDGQFVATGRLRSDQNFEATTGPHFSLQDDDTRCTGKLVFSGSVDTAVNDLDVEAIVVGKTQGSLNCVADGVPIVATLSGHFESVKQQTISKIFVPTVSLLDLLKHV</sequence>
<proteinExistence type="predicted"/>
<reference evidence="1" key="2">
    <citation type="submission" date="2020-09" db="EMBL/GenBank/DDBJ databases">
        <authorList>
            <person name="Sun Q."/>
            <person name="Kim S."/>
        </authorList>
    </citation>
    <scope>NUCLEOTIDE SEQUENCE</scope>
    <source>
        <strain evidence="1">KCTC 12711</strain>
    </source>
</reference>
<dbReference type="Proteomes" id="UP000614811">
    <property type="component" value="Unassembled WGS sequence"/>
</dbReference>
<evidence type="ECO:0000313" key="2">
    <source>
        <dbReference type="Proteomes" id="UP000614811"/>
    </source>
</evidence>
<name>A0A918RL75_9GAMM</name>
<evidence type="ECO:0000313" key="1">
    <source>
        <dbReference type="EMBL" id="GHA04523.1"/>
    </source>
</evidence>